<name>A0A4Y2K412_ARAVE</name>
<dbReference type="PANTHER" id="PTHR46409">
    <property type="entry name" value="HTH PSQ-TYPE DOMAIN-CONTAINING PROTEIN"/>
    <property type="match status" value="1"/>
</dbReference>
<keyword evidence="2" id="KW-1185">Reference proteome</keyword>
<dbReference type="EMBL" id="BGPR01004202">
    <property type="protein sequence ID" value="GBM97074.1"/>
    <property type="molecule type" value="Genomic_DNA"/>
</dbReference>
<sequence length="101" mass="11488">MILDDRKHIGELGLRQILKARQSVSKRKTIRSFRLPKLNFEANGIYENMVHCNDCDLTSPSLLQDISGDVMNSLIQSGTVPEWDVKGFPCHTQAVERCCRN</sequence>
<evidence type="ECO:0000313" key="1">
    <source>
        <dbReference type="EMBL" id="GBM97074.1"/>
    </source>
</evidence>
<comment type="caution">
    <text evidence="1">The sequence shown here is derived from an EMBL/GenBank/DDBJ whole genome shotgun (WGS) entry which is preliminary data.</text>
</comment>
<dbReference type="AlphaFoldDB" id="A0A4Y2K412"/>
<accession>A0A4Y2K412</accession>
<gene>
    <name evidence="1" type="ORF">AVEN_134363_1</name>
</gene>
<dbReference type="PANTHER" id="PTHR46409:SF1">
    <property type="entry name" value="HTH PSQ-TYPE DOMAIN-CONTAINING PROTEIN"/>
    <property type="match status" value="1"/>
</dbReference>
<reference evidence="1 2" key="1">
    <citation type="journal article" date="2019" name="Sci. Rep.">
        <title>Orb-weaving spider Araneus ventricosus genome elucidates the spidroin gene catalogue.</title>
        <authorList>
            <person name="Kono N."/>
            <person name="Nakamura H."/>
            <person name="Ohtoshi R."/>
            <person name="Moran D.A.P."/>
            <person name="Shinohara A."/>
            <person name="Yoshida Y."/>
            <person name="Fujiwara M."/>
            <person name="Mori M."/>
            <person name="Tomita M."/>
            <person name="Arakawa K."/>
        </authorList>
    </citation>
    <scope>NUCLEOTIDE SEQUENCE [LARGE SCALE GENOMIC DNA]</scope>
</reference>
<evidence type="ECO:0000313" key="2">
    <source>
        <dbReference type="Proteomes" id="UP000499080"/>
    </source>
</evidence>
<proteinExistence type="predicted"/>
<protein>
    <submittedName>
        <fullName evidence="1">Uncharacterized protein</fullName>
    </submittedName>
</protein>
<dbReference type="Proteomes" id="UP000499080">
    <property type="component" value="Unassembled WGS sequence"/>
</dbReference>
<organism evidence="1 2">
    <name type="scientific">Araneus ventricosus</name>
    <name type="common">Orbweaver spider</name>
    <name type="synonym">Epeira ventricosa</name>
    <dbReference type="NCBI Taxonomy" id="182803"/>
    <lineage>
        <taxon>Eukaryota</taxon>
        <taxon>Metazoa</taxon>
        <taxon>Ecdysozoa</taxon>
        <taxon>Arthropoda</taxon>
        <taxon>Chelicerata</taxon>
        <taxon>Arachnida</taxon>
        <taxon>Araneae</taxon>
        <taxon>Araneomorphae</taxon>
        <taxon>Entelegynae</taxon>
        <taxon>Araneoidea</taxon>
        <taxon>Araneidae</taxon>
        <taxon>Araneus</taxon>
    </lineage>
</organism>